<name>A0A9D3V080_9ROSI</name>
<dbReference type="InterPro" id="IPR036291">
    <property type="entry name" value="NAD(P)-bd_dom_sf"/>
</dbReference>
<keyword evidence="1" id="KW-0732">Signal</keyword>
<feature type="chain" id="PRO_5038592507" evidence="1">
    <location>
        <begin position="23"/>
        <end position="75"/>
    </location>
</feature>
<dbReference type="Gene3D" id="3.40.50.720">
    <property type="entry name" value="NAD(P)-binding Rossmann-like Domain"/>
    <property type="match status" value="1"/>
</dbReference>
<comment type="caution">
    <text evidence="2">The sequence shown here is derived from an EMBL/GenBank/DDBJ whole genome shotgun (WGS) entry which is preliminary data.</text>
</comment>
<dbReference type="OrthoDB" id="1703107at2759"/>
<dbReference type="GO" id="GO:0005789">
    <property type="term" value="C:endoplasmic reticulum membrane"/>
    <property type="evidence" value="ECO:0007669"/>
    <property type="project" value="TreeGrafter"/>
</dbReference>
<accession>A0A9D3V080</accession>
<evidence type="ECO:0000256" key="1">
    <source>
        <dbReference type="SAM" id="SignalP"/>
    </source>
</evidence>
<reference evidence="2 3" key="1">
    <citation type="journal article" date="2021" name="Plant Biotechnol. J.">
        <title>Multi-omics assisted identification of the key and species-specific regulatory components of drought-tolerant mechanisms in Gossypium stocksii.</title>
        <authorList>
            <person name="Yu D."/>
            <person name="Ke L."/>
            <person name="Zhang D."/>
            <person name="Wu Y."/>
            <person name="Sun Y."/>
            <person name="Mei J."/>
            <person name="Sun J."/>
            <person name="Sun Y."/>
        </authorList>
    </citation>
    <scope>NUCLEOTIDE SEQUENCE [LARGE SCALE GENOMIC DNA]</scope>
    <source>
        <strain evidence="3">cv. E1</strain>
        <tissue evidence="2">Leaf</tissue>
    </source>
</reference>
<evidence type="ECO:0000313" key="2">
    <source>
        <dbReference type="EMBL" id="KAH1064549.1"/>
    </source>
</evidence>
<dbReference type="PANTHER" id="PTHR43550">
    <property type="entry name" value="3-KETODIHYDROSPHINGOSINE REDUCTASE"/>
    <property type="match status" value="1"/>
</dbReference>
<dbReference type="AlphaFoldDB" id="A0A9D3V080"/>
<dbReference type="GO" id="GO:0047560">
    <property type="term" value="F:3-dehydrosphinganine reductase activity"/>
    <property type="evidence" value="ECO:0007669"/>
    <property type="project" value="TreeGrafter"/>
</dbReference>
<dbReference type="EMBL" id="JAIQCV010000009">
    <property type="protein sequence ID" value="KAH1064549.1"/>
    <property type="molecule type" value="Genomic_DNA"/>
</dbReference>
<sequence>MFLFILLLASFLLLLLYFIVRPEPVIIPIKNHHVFITGSSSGIGLALAQKAVLEGACVSFLSRSLHKLEEPTTST</sequence>
<gene>
    <name evidence="2" type="ORF">J1N35_029536</name>
</gene>
<keyword evidence="3" id="KW-1185">Reference proteome</keyword>
<dbReference type="Pfam" id="PF00106">
    <property type="entry name" value="adh_short"/>
    <property type="match status" value="1"/>
</dbReference>
<dbReference type="GO" id="GO:0030148">
    <property type="term" value="P:sphingolipid biosynthetic process"/>
    <property type="evidence" value="ECO:0007669"/>
    <property type="project" value="TreeGrafter"/>
</dbReference>
<protein>
    <submittedName>
        <fullName evidence="2">Uncharacterized protein</fullName>
    </submittedName>
</protein>
<proteinExistence type="predicted"/>
<dbReference type="Proteomes" id="UP000828251">
    <property type="component" value="Unassembled WGS sequence"/>
</dbReference>
<dbReference type="InterPro" id="IPR002347">
    <property type="entry name" value="SDR_fam"/>
</dbReference>
<dbReference type="GO" id="GO:0006666">
    <property type="term" value="P:3-keto-sphinganine metabolic process"/>
    <property type="evidence" value="ECO:0007669"/>
    <property type="project" value="TreeGrafter"/>
</dbReference>
<organism evidence="2 3">
    <name type="scientific">Gossypium stocksii</name>
    <dbReference type="NCBI Taxonomy" id="47602"/>
    <lineage>
        <taxon>Eukaryota</taxon>
        <taxon>Viridiplantae</taxon>
        <taxon>Streptophyta</taxon>
        <taxon>Embryophyta</taxon>
        <taxon>Tracheophyta</taxon>
        <taxon>Spermatophyta</taxon>
        <taxon>Magnoliopsida</taxon>
        <taxon>eudicotyledons</taxon>
        <taxon>Gunneridae</taxon>
        <taxon>Pentapetalae</taxon>
        <taxon>rosids</taxon>
        <taxon>malvids</taxon>
        <taxon>Malvales</taxon>
        <taxon>Malvaceae</taxon>
        <taxon>Malvoideae</taxon>
        <taxon>Gossypium</taxon>
    </lineage>
</organism>
<feature type="signal peptide" evidence="1">
    <location>
        <begin position="1"/>
        <end position="22"/>
    </location>
</feature>
<dbReference type="SUPFAM" id="SSF51735">
    <property type="entry name" value="NAD(P)-binding Rossmann-fold domains"/>
    <property type="match status" value="1"/>
</dbReference>
<evidence type="ECO:0000313" key="3">
    <source>
        <dbReference type="Proteomes" id="UP000828251"/>
    </source>
</evidence>
<dbReference type="PANTHER" id="PTHR43550:SF3">
    <property type="entry name" value="3-KETODIHYDROSPHINGOSINE REDUCTASE"/>
    <property type="match status" value="1"/>
</dbReference>